<reference evidence="1 2" key="1">
    <citation type="journal article" date="2016" name="Int. J. Syst. Evol. Microbiol.">
        <title>Pontibacter aydingkolensis sp. nov., isolated from soil of a salt lake.</title>
        <authorList>
            <person name="Osman G."/>
            <person name="Zhang T."/>
            <person name="Lou K."/>
            <person name="Gao Y."/>
            <person name="Chang W."/>
            <person name="Lin Q."/>
            <person name="Yang H.M."/>
            <person name="Huo X.D."/>
            <person name="Wang N."/>
        </authorList>
    </citation>
    <scope>NUCLEOTIDE SEQUENCE [LARGE SCALE GENOMIC DNA]</scope>
    <source>
        <strain evidence="1 2">KACC 19255</strain>
    </source>
</reference>
<dbReference type="EMBL" id="JAHYXK010000015">
    <property type="protein sequence ID" value="MBW7468468.1"/>
    <property type="molecule type" value="Genomic_DNA"/>
</dbReference>
<protein>
    <submittedName>
        <fullName evidence="1">Uncharacterized protein</fullName>
    </submittedName>
</protein>
<gene>
    <name evidence="1" type="ORF">K0O23_15430</name>
</gene>
<evidence type="ECO:0000313" key="2">
    <source>
        <dbReference type="Proteomes" id="UP000813018"/>
    </source>
</evidence>
<sequence length="52" mass="5935">MKLPLLMVLPLVCNIAVSQDCDCSSAFTFVKVYYEQNSPAFQKMKNNPQEYS</sequence>
<accession>A0ABS7CX80</accession>
<evidence type="ECO:0000313" key="1">
    <source>
        <dbReference type="EMBL" id="MBW7468468.1"/>
    </source>
</evidence>
<organism evidence="1 2">
    <name type="scientific">Pontibacter aydingkolensis</name>
    <dbReference type="NCBI Taxonomy" id="1911536"/>
    <lineage>
        <taxon>Bacteria</taxon>
        <taxon>Pseudomonadati</taxon>
        <taxon>Bacteroidota</taxon>
        <taxon>Cytophagia</taxon>
        <taxon>Cytophagales</taxon>
        <taxon>Hymenobacteraceae</taxon>
        <taxon>Pontibacter</taxon>
    </lineage>
</organism>
<keyword evidence="2" id="KW-1185">Reference proteome</keyword>
<dbReference type="RefSeq" id="WP_219878343.1">
    <property type="nucleotide sequence ID" value="NZ_JAHYXK010000015.1"/>
</dbReference>
<comment type="caution">
    <text evidence="1">The sequence shown here is derived from an EMBL/GenBank/DDBJ whole genome shotgun (WGS) entry which is preliminary data.</text>
</comment>
<dbReference type="Proteomes" id="UP000813018">
    <property type="component" value="Unassembled WGS sequence"/>
</dbReference>
<name>A0ABS7CX80_9BACT</name>
<proteinExistence type="predicted"/>